<evidence type="ECO:0000313" key="2">
    <source>
        <dbReference type="Proteomes" id="UP001468095"/>
    </source>
</evidence>
<organism evidence="1 2">
    <name type="scientific">Pantoea brenneri</name>
    <dbReference type="NCBI Taxonomy" id="472694"/>
    <lineage>
        <taxon>Bacteria</taxon>
        <taxon>Pseudomonadati</taxon>
        <taxon>Pseudomonadota</taxon>
        <taxon>Gammaproteobacteria</taxon>
        <taxon>Enterobacterales</taxon>
        <taxon>Erwiniaceae</taxon>
        <taxon>Pantoea</taxon>
    </lineage>
</organism>
<evidence type="ECO:0000313" key="1">
    <source>
        <dbReference type="EMBL" id="MEL7694542.1"/>
    </source>
</evidence>
<name>A0ABU9MIH4_9GAMM</name>
<dbReference type="Proteomes" id="UP001468095">
    <property type="component" value="Unassembled WGS sequence"/>
</dbReference>
<comment type="caution">
    <text evidence="1">The sequence shown here is derived from an EMBL/GenBank/DDBJ whole genome shotgun (WGS) entry which is preliminary data.</text>
</comment>
<gene>
    <name evidence="1" type="ORF">AABB92_02530</name>
</gene>
<dbReference type="RefSeq" id="WP_158087036.1">
    <property type="nucleotide sequence ID" value="NZ_CAUQFK010000013.1"/>
</dbReference>
<protein>
    <submittedName>
        <fullName evidence="1">Uncharacterized protein</fullName>
    </submittedName>
</protein>
<sequence length="57" mass="6613">MYYADEIIDFLQTNRILALKFDHALTDVNNALSAQRELIGKGAKRALYYTLLNDYFP</sequence>
<accession>A0ABU9MIH4</accession>
<proteinExistence type="predicted"/>
<dbReference type="EMBL" id="JBCGBG010000001">
    <property type="protein sequence ID" value="MEL7694542.1"/>
    <property type="molecule type" value="Genomic_DNA"/>
</dbReference>
<reference evidence="1 2" key="1">
    <citation type="submission" date="2024-04" db="EMBL/GenBank/DDBJ databases">
        <authorList>
            <person name="Suleimanova A.D."/>
            <person name="Pudova D.S."/>
            <person name="Shagimardanova E.I."/>
            <person name="Sharipova M.R."/>
        </authorList>
    </citation>
    <scope>NUCLEOTIDE SEQUENCE [LARGE SCALE GENOMIC DNA]</scope>
    <source>
        <strain evidence="1 2">3.1</strain>
    </source>
</reference>
<keyword evidence="2" id="KW-1185">Reference proteome</keyword>